<reference evidence="4" key="1">
    <citation type="submission" date="2011-10" db="EMBL/GenBank/DDBJ databases">
        <title>The Genome Sequence of Oxalobacter formigenes HOxBLS.</title>
        <authorList>
            <consortium name="The Broad Institute Genome Sequencing Platform"/>
            <person name="Earl A."/>
            <person name="Ward D."/>
            <person name="Feldgarden M."/>
            <person name="Gevers D."/>
            <person name="Allison M.J."/>
            <person name="Humphrey S."/>
            <person name="Young S.K."/>
            <person name="Zeng Q."/>
            <person name="Gargeya S."/>
            <person name="Fitzgerald M."/>
            <person name="Haas B."/>
            <person name="Abouelleil A."/>
            <person name="Alvarado L."/>
            <person name="Arachchi H.M."/>
            <person name="Berlin A."/>
            <person name="Brown A."/>
            <person name="Chapman S.B."/>
            <person name="Chen Z."/>
            <person name="Dunbar C."/>
            <person name="Freedman E."/>
            <person name="Gearin G."/>
            <person name="Goldberg J."/>
            <person name="Griggs A."/>
            <person name="Gujja S."/>
            <person name="Heiman D."/>
            <person name="Howarth C."/>
            <person name="Larson L."/>
            <person name="Lui A."/>
            <person name="MacDonald P.J.P."/>
            <person name="Montmayeur A."/>
            <person name="Murphy C."/>
            <person name="Neiman D."/>
            <person name="Pearson M."/>
            <person name="Priest M."/>
            <person name="Roberts A."/>
            <person name="Saif S."/>
            <person name="Shea T."/>
            <person name="Shenoy N."/>
            <person name="Sisk P."/>
            <person name="Stolte C."/>
            <person name="Sykes S."/>
            <person name="Wortman J."/>
            <person name="Nusbaum C."/>
            <person name="Birren B."/>
        </authorList>
    </citation>
    <scope>NUCLEOTIDE SEQUENCE [LARGE SCALE GENOMIC DNA]</scope>
    <source>
        <strain evidence="4">HOxBLS</strain>
    </source>
</reference>
<proteinExistence type="predicted"/>
<sequence>MSFNSKYFLLLMPLALVACSSMPSGPNVMVLPGKGKTMEQFQADEFFCRQYASSQTGTNSSEVATSSGVKTAALGTALGAASGALIDGGHGAAVGAGIGLLFGGLTGAGSGNTSGYEAQVRYDNAYQQCMYAKGNLIPVTTSYSQGENTGNTSQTNPYGPPPNVTTPPPSRYVVPGK</sequence>
<dbReference type="EMBL" id="ACDP02000001">
    <property type="protein sequence ID" value="EEO28568.2"/>
    <property type="molecule type" value="Genomic_DNA"/>
</dbReference>
<gene>
    <name evidence="4" type="ORF">OFAG_01721</name>
</gene>
<dbReference type="Pfam" id="PF13441">
    <property type="entry name" value="Gly-zipper_YMGG"/>
    <property type="match status" value="1"/>
</dbReference>
<feature type="signal peptide" evidence="2">
    <location>
        <begin position="1"/>
        <end position="23"/>
    </location>
</feature>
<dbReference type="eggNOG" id="ENOG5032S0D">
    <property type="taxonomic scope" value="Bacteria"/>
</dbReference>
<evidence type="ECO:0000256" key="1">
    <source>
        <dbReference type="SAM" id="MobiDB-lite"/>
    </source>
</evidence>
<dbReference type="InterPro" id="IPR027367">
    <property type="entry name" value="Gly-zipper_YMGG"/>
</dbReference>
<protein>
    <recommendedName>
        <fullName evidence="3">YMGG-like Gly-zipper domain-containing protein</fullName>
    </recommendedName>
</protein>
<dbReference type="HOGENOM" id="CLU_119887_0_0_4"/>
<feature type="chain" id="PRO_5002934137" description="YMGG-like Gly-zipper domain-containing protein" evidence="2">
    <location>
        <begin position="24"/>
        <end position="177"/>
    </location>
</feature>
<name>C3X5T2_9BURK</name>
<dbReference type="RefSeq" id="WP_020994670.1">
    <property type="nucleotide sequence ID" value="NZ_CABMNL010000001.1"/>
</dbReference>
<evidence type="ECO:0000256" key="2">
    <source>
        <dbReference type="SAM" id="SignalP"/>
    </source>
</evidence>
<dbReference type="AlphaFoldDB" id="C3X5T2"/>
<keyword evidence="2" id="KW-0732">Signal</keyword>
<evidence type="ECO:0000313" key="5">
    <source>
        <dbReference type="Proteomes" id="UP000003973"/>
    </source>
</evidence>
<comment type="caution">
    <text evidence="4">The sequence shown here is derived from an EMBL/GenBank/DDBJ whole genome shotgun (WGS) entry which is preliminary data.</text>
</comment>
<evidence type="ECO:0000259" key="3">
    <source>
        <dbReference type="Pfam" id="PF13441"/>
    </source>
</evidence>
<feature type="domain" description="YMGG-like Gly-zipper" evidence="3">
    <location>
        <begin position="67"/>
        <end position="108"/>
    </location>
</feature>
<organism evidence="4 5">
    <name type="scientific">Oxalobacter paraformigenes</name>
    <dbReference type="NCBI Taxonomy" id="556268"/>
    <lineage>
        <taxon>Bacteria</taxon>
        <taxon>Pseudomonadati</taxon>
        <taxon>Pseudomonadota</taxon>
        <taxon>Betaproteobacteria</taxon>
        <taxon>Burkholderiales</taxon>
        <taxon>Oxalobacteraceae</taxon>
        <taxon>Oxalobacter</taxon>
    </lineage>
</organism>
<keyword evidence="5" id="KW-1185">Reference proteome</keyword>
<feature type="region of interest" description="Disordered" evidence="1">
    <location>
        <begin position="142"/>
        <end position="177"/>
    </location>
</feature>
<dbReference type="PROSITE" id="PS51257">
    <property type="entry name" value="PROKAR_LIPOPROTEIN"/>
    <property type="match status" value="1"/>
</dbReference>
<accession>C3X5T2</accession>
<dbReference type="Proteomes" id="UP000003973">
    <property type="component" value="Unassembled WGS sequence"/>
</dbReference>
<evidence type="ECO:0000313" key="4">
    <source>
        <dbReference type="EMBL" id="EEO28568.2"/>
    </source>
</evidence>
<feature type="compositionally biased region" description="Pro residues" evidence="1">
    <location>
        <begin position="158"/>
        <end position="170"/>
    </location>
</feature>
<feature type="compositionally biased region" description="Polar residues" evidence="1">
    <location>
        <begin position="142"/>
        <end position="154"/>
    </location>
</feature>